<dbReference type="EMBL" id="CP027845">
    <property type="protein sequence ID" value="AVP88072.1"/>
    <property type="molecule type" value="Genomic_DNA"/>
</dbReference>
<feature type="repeat" description="ANK" evidence="3">
    <location>
        <begin position="201"/>
        <end position="233"/>
    </location>
</feature>
<evidence type="ECO:0000256" key="3">
    <source>
        <dbReference type="PROSITE-ProRule" id="PRU00023"/>
    </source>
</evidence>
<dbReference type="PROSITE" id="PS50297">
    <property type="entry name" value="ANK_REP_REGION"/>
    <property type="match status" value="3"/>
</dbReference>
<evidence type="ECO:0000313" key="5">
    <source>
        <dbReference type="EMBL" id="AVP88072.1"/>
    </source>
</evidence>
<organism evidence="5 6">
    <name type="scientific">Candidatus Phycorickettsia trachydisci</name>
    <dbReference type="NCBI Taxonomy" id="2115978"/>
    <lineage>
        <taxon>Bacteria</taxon>
        <taxon>Pseudomonadati</taxon>
        <taxon>Pseudomonadota</taxon>
        <taxon>Alphaproteobacteria</taxon>
        <taxon>Rickettsiales</taxon>
        <taxon>Rickettsiaceae</taxon>
        <taxon>Candidatus Phycorickettsia</taxon>
    </lineage>
</organism>
<sequence length="510" mass="57380">MFYYISYITSYAVMFTLEFFIMPTIDVITYIRGIINPDFRIKTYCTKGKYEQCKKLLDNDVTDINYKDSSGNSLLHLAIEGGNKDLAEYLIDKGAYVDSRNEEGKTPLHYAASKGKNELIEMLIDKGADVNAKDNSGDTVLDLASTGKATYLLIDKGAKVIEPIDEGTASTIHKAAARGVTKKVVALVKKYPELLESVDSEGQTPFYKASLYGEHETALALIKLGAKCDIKDNKDIGPLEVAGDNNEFSYVEYIFFSFSSDEYDQCKTIINLINYGAQLTPQNLDTFIHKKLIGGKTLLESLIDNEKKEIKKIPSGEKLLAMKLIQRSMEESLDRVHNFVAHKINQSFNFEEQLANFCLSAQKHIDSKETYLIDIDIMRKIHEYFPHNPQLTKCMEHVNKCAATTVIKFFSQKEFTVYDAQSVVGQGTAEQNIGEYLELESLASLLKASTQNEVEQNQYFSFKSLLLTPLNLLKSWMPSADIHQVDNDPKQDDTSLEQTGNVYDKGEISS</sequence>
<dbReference type="InterPro" id="IPR036770">
    <property type="entry name" value="Ankyrin_rpt-contain_sf"/>
</dbReference>
<dbReference type="PRINTS" id="PR01415">
    <property type="entry name" value="ANKYRIN"/>
</dbReference>
<keyword evidence="2 3" id="KW-0040">ANK repeat</keyword>
<dbReference type="Gene3D" id="1.25.40.20">
    <property type="entry name" value="Ankyrin repeat-containing domain"/>
    <property type="match status" value="2"/>
</dbReference>
<evidence type="ECO:0000256" key="2">
    <source>
        <dbReference type="ARBA" id="ARBA00023043"/>
    </source>
</evidence>
<evidence type="ECO:0000256" key="4">
    <source>
        <dbReference type="SAM" id="MobiDB-lite"/>
    </source>
</evidence>
<dbReference type="KEGG" id="ptc:phytr_11470"/>
<dbReference type="AlphaFoldDB" id="A0A2P1P9W1"/>
<reference evidence="5 6" key="1">
    <citation type="submission" date="2018-03" db="EMBL/GenBank/DDBJ databases">
        <title>A gene transfer event suggests a long-term partnership between eustigmatophyte algae and a novel lineage of endosymbiotic bacteria.</title>
        <authorList>
            <person name="Yurchenko T."/>
            <person name="Sevcikova T."/>
            <person name="Pribyl P."/>
            <person name="El Karkouri K."/>
            <person name="Klimes V."/>
            <person name="Amaral R."/>
            <person name="Zbrankova V."/>
            <person name="Kim E."/>
            <person name="Raoult D."/>
            <person name="Santos L.M.A."/>
            <person name="Elias M."/>
        </authorList>
    </citation>
    <scope>NUCLEOTIDE SEQUENCE [LARGE SCALE GENOMIC DNA]</scope>
    <source>
        <strain evidence="5">CCALA 838</strain>
    </source>
</reference>
<keyword evidence="6" id="KW-1185">Reference proteome</keyword>
<accession>A0A2P1P9W1</accession>
<dbReference type="SUPFAM" id="SSF48403">
    <property type="entry name" value="Ankyrin repeat"/>
    <property type="match status" value="1"/>
</dbReference>
<dbReference type="InterPro" id="IPR002110">
    <property type="entry name" value="Ankyrin_rpt"/>
</dbReference>
<dbReference type="PANTHER" id="PTHR24126:SF14">
    <property type="entry name" value="ANK_REP_REGION DOMAIN-CONTAINING PROTEIN"/>
    <property type="match status" value="1"/>
</dbReference>
<keyword evidence="1" id="KW-0677">Repeat</keyword>
<dbReference type="Pfam" id="PF12796">
    <property type="entry name" value="Ank_2"/>
    <property type="match status" value="1"/>
</dbReference>
<gene>
    <name evidence="5" type="ORF">phytr_11470</name>
</gene>
<evidence type="ECO:0000313" key="6">
    <source>
        <dbReference type="Proteomes" id="UP000241762"/>
    </source>
</evidence>
<dbReference type="PROSITE" id="PS50088">
    <property type="entry name" value="ANK_REPEAT"/>
    <property type="match status" value="3"/>
</dbReference>
<feature type="repeat" description="ANK" evidence="3">
    <location>
        <begin position="70"/>
        <end position="102"/>
    </location>
</feature>
<proteinExistence type="predicted"/>
<name>A0A2P1P9W1_9RICK</name>
<feature type="repeat" description="ANK" evidence="3">
    <location>
        <begin position="103"/>
        <end position="135"/>
    </location>
</feature>
<feature type="compositionally biased region" description="Basic and acidic residues" evidence="4">
    <location>
        <begin position="484"/>
        <end position="493"/>
    </location>
</feature>
<dbReference type="SMART" id="SM00248">
    <property type="entry name" value="ANK"/>
    <property type="match status" value="3"/>
</dbReference>
<feature type="region of interest" description="Disordered" evidence="4">
    <location>
        <begin position="484"/>
        <end position="510"/>
    </location>
</feature>
<dbReference type="PANTHER" id="PTHR24126">
    <property type="entry name" value="ANKYRIN REPEAT, PH AND SEC7 DOMAIN CONTAINING PROTEIN SECG-RELATED"/>
    <property type="match status" value="1"/>
</dbReference>
<protein>
    <submittedName>
        <fullName evidence="5">ANK repeat containing protein</fullName>
    </submittedName>
</protein>
<dbReference type="Proteomes" id="UP000241762">
    <property type="component" value="Chromosome"/>
</dbReference>
<evidence type="ECO:0000256" key="1">
    <source>
        <dbReference type="ARBA" id="ARBA00022737"/>
    </source>
</evidence>